<keyword evidence="2" id="KW-1133">Transmembrane helix</keyword>
<keyword evidence="2" id="KW-0812">Transmembrane</keyword>
<feature type="transmembrane region" description="Helical" evidence="2">
    <location>
        <begin position="6"/>
        <end position="26"/>
    </location>
</feature>
<reference evidence="3 5" key="1">
    <citation type="submission" date="2017-09" db="EMBL/GenBank/DDBJ databases">
        <authorList>
            <person name="Thomas P."/>
            <person name="Seyboldt C."/>
        </authorList>
    </citation>
    <scope>NUCLEOTIDE SEQUENCE [LARGE SCALE GENOMIC DNA]</scope>
    <source>
        <strain evidence="3 5">DSM 7534</strain>
    </source>
</reference>
<dbReference type="AlphaFoldDB" id="A0A9N7PL17"/>
<dbReference type="OrthoDB" id="1911637at2"/>
<sequence length="187" mass="21528">MSLKKFILGAIIFTIIIVLGFTSVNIETTKALSPTGDGADNYAMVSKEFGKDFEEFIRDNAMVKIYVPKDDDDNTTIKVYNNEFRVKKENPFVKGFYEVVYKFSNSFNSIKNKIDGKLKKNNENTNNQLDNIVDDFIKEREEEKSQNKNIKKEEKNINKEENEGSNINIDEKKNTEGENINKKSSVE</sequence>
<protein>
    <submittedName>
        <fullName evidence="3">Uncharacterized protein</fullName>
    </submittedName>
</protein>
<dbReference type="EMBL" id="CP023671">
    <property type="protein sequence ID" value="AYE33377.1"/>
    <property type="molecule type" value="Genomic_DNA"/>
</dbReference>
<reference evidence="4" key="2">
    <citation type="submission" date="2022-06" db="EMBL/GenBank/DDBJ databases">
        <authorList>
            <person name="Holder M.E."/>
            <person name="Ajami N.J."/>
            <person name="Petrosino J.F."/>
        </authorList>
    </citation>
    <scope>NUCLEOTIDE SEQUENCE</scope>
    <source>
        <strain evidence="4">RMA 8861</strain>
    </source>
</reference>
<dbReference type="RefSeq" id="WP_066674004.1">
    <property type="nucleotide sequence ID" value="NZ_CABMIZ010000003.1"/>
</dbReference>
<name>A0A9N7PL17_CLOSE</name>
<dbReference type="GeneID" id="303559510"/>
<dbReference type="KEGG" id="csep:CP523_02305"/>
<feature type="compositionally biased region" description="Basic and acidic residues" evidence="1">
    <location>
        <begin position="169"/>
        <end position="187"/>
    </location>
</feature>
<dbReference type="Proteomes" id="UP001055437">
    <property type="component" value="Chromosome"/>
</dbReference>
<evidence type="ECO:0000313" key="6">
    <source>
        <dbReference type="Proteomes" id="UP001055437"/>
    </source>
</evidence>
<dbReference type="Proteomes" id="UP000280586">
    <property type="component" value="Chromosome"/>
</dbReference>
<evidence type="ECO:0000313" key="4">
    <source>
        <dbReference type="EMBL" id="USR99951.1"/>
    </source>
</evidence>
<evidence type="ECO:0000256" key="1">
    <source>
        <dbReference type="SAM" id="MobiDB-lite"/>
    </source>
</evidence>
<evidence type="ECO:0000313" key="3">
    <source>
        <dbReference type="EMBL" id="AYE33377.1"/>
    </source>
</evidence>
<proteinExistence type="predicted"/>
<evidence type="ECO:0000256" key="2">
    <source>
        <dbReference type="SAM" id="Phobius"/>
    </source>
</evidence>
<organism evidence="3 5">
    <name type="scientific">Clostridium septicum</name>
    <dbReference type="NCBI Taxonomy" id="1504"/>
    <lineage>
        <taxon>Bacteria</taxon>
        <taxon>Bacillati</taxon>
        <taxon>Bacillota</taxon>
        <taxon>Clostridia</taxon>
        <taxon>Eubacteriales</taxon>
        <taxon>Clostridiaceae</taxon>
        <taxon>Clostridium</taxon>
    </lineage>
</organism>
<gene>
    <name evidence="3" type="ORF">CP523_02305</name>
    <name evidence="4" type="ORF">NH397_10630</name>
</gene>
<keyword evidence="2" id="KW-0472">Membrane</keyword>
<feature type="region of interest" description="Disordered" evidence="1">
    <location>
        <begin position="140"/>
        <end position="187"/>
    </location>
</feature>
<evidence type="ECO:0000313" key="5">
    <source>
        <dbReference type="Proteomes" id="UP000280586"/>
    </source>
</evidence>
<accession>A0A9N7PL17</accession>
<keyword evidence="6" id="KW-1185">Reference proteome</keyword>
<feature type="compositionally biased region" description="Basic and acidic residues" evidence="1">
    <location>
        <begin position="140"/>
        <end position="162"/>
    </location>
</feature>
<dbReference type="EMBL" id="CP099799">
    <property type="protein sequence ID" value="USR99951.1"/>
    <property type="molecule type" value="Genomic_DNA"/>
</dbReference>